<dbReference type="GO" id="GO:0006357">
    <property type="term" value="P:regulation of transcription by RNA polymerase II"/>
    <property type="evidence" value="ECO:0000318"/>
    <property type="project" value="GO_Central"/>
</dbReference>
<evidence type="ECO:0000256" key="2">
    <source>
        <dbReference type="ARBA" id="ARBA00023125"/>
    </source>
</evidence>
<feature type="DNA-binding region" description="Homeobox" evidence="5">
    <location>
        <begin position="46"/>
        <end position="105"/>
    </location>
</feature>
<dbReference type="Bgee" id="ENSGGOG00000025204">
    <property type="expression patterns" value="Expressed in cerebellum"/>
</dbReference>
<name>G3S285_GORGO</name>
<evidence type="ECO:0000256" key="6">
    <source>
        <dbReference type="RuleBase" id="RU000682"/>
    </source>
</evidence>
<dbReference type="HOGENOM" id="CLU_045070_0_0_1"/>
<dbReference type="STRING" id="9593.ENSGGOP00000022183"/>
<dbReference type="InParanoid" id="G3S285"/>
<feature type="compositionally biased region" description="Basic and acidic residues" evidence="7">
    <location>
        <begin position="274"/>
        <end position="286"/>
    </location>
</feature>
<dbReference type="PANTHER" id="PTHR46123:SF3">
    <property type="entry name" value="DOUBLE HOMEOBOX PROTEIN 1-RELATED"/>
    <property type="match status" value="1"/>
</dbReference>
<keyword evidence="10" id="KW-1185">Reference proteome</keyword>
<feature type="compositionally biased region" description="Low complexity" evidence="7">
    <location>
        <begin position="328"/>
        <end position="340"/>
    </location>
</feature>
<dbReference type="GO" id="GO:0000981">
    <property type="term" value="F:DNA-binding transcription factor activity, RNA polymerase II-specific"/>
    <property type="evidence" value="ECO:0000318"/>
    <property type="project" value="GO_Central"/>
</dbReference>
<sequence length="431" mass="46085">MPAEVHGILPASLSPSLSVRFRPGLPALALLKPSEGTFPAEARGRGRRRRLVWTPSQSKALRACFERNPYPDIATRERLAKAISIPEPRVQIWFQNERSLQLRHAKAGRHQRIPDPLLLRVFENDRFPGIAAREELARETGLPESRIQIWFQNQRASHRGLAGRAPAQAGVLCNAAPGGCHPAPSWVAFAHSGAWRTGLPAPHVPCAPGALSQGAFVSQGARAIPVLQHSQAAPAVRISQPTPARGDFAYAALAPPEGALSHPQAPGWPPHLGKSREDRDQKRDSLPGHCAVGQPGPAQAEPQGLGVLAPPASQESPLWGWGRGTQVAGAAWEPQAGAAPPRQPSPPVASARQGQIEGIPATSQALQETGFSSALPSGLLLDELLASPEFLQQVQPFLETEALGELEALEEAASLEASLSEEEYWALLEEL</sequence>
<dbReference type="Gene3D" id="1.10.10.60">
    <property type="entry name" value="Homeodomain-like"/>
    <property type="match status" value="2"/>
</dbReference>
<dbReference type="PANTHER" id="PTHR46123">
    <property type="entry name" value="MIX-TYPE HOMEOBOX GENE 1-RELATED"/>
    <property type="match status" value="1"/>
</dbReference>
<reference evidence="9" key="3">
    <citation type="submission" date="2025-09" db="UniProtKB">
        <authorList>
            <consortium name="Ensembl"/>
        </authorList>
    </citation>
    <scope>IDENTIFICATION</scope>
</reference>
<dbReference type="AlphaFoldDB" id="G3S285"/>
<dbReference type="Proteomes" id="UP000001519">
    <property type="component" value="Unplaced"/>
</dbReference>
<keyword evidence="3 5" id="KW-0371">Homeobox</keyword>
<dbReference type="FunFam" id="1.10.10.60:FF:000354">
    <property type="entry name" value="Double homeobox protein 4"/>
    <property type="match status" value="1"/>
</dbReference>
<evidence type="ECO:0000313" key="9">
    <source>
        <dbReference type="Ensembl" id="ENSGGOP00000022183.2"/>
    </source>
</evidence>
<organism evidence="9 10">
    <name type="scientific">Gorilla gorilla gorilla</name>
    <name type="common">Western lowland gorilla</name>
    <dbReference type="NCBI Taxonomy" id="9595"/>
    <lineage>
        <taxon>Eukaryota</taxon>
        <taxon>Metazoa</taxon>
        <taxon>Chordata</taxon>
        <taxon>Craniata</taxon>
        <taxon>Vertebrata</taxon>
        <taxon>Euteleostomi</taxon>
        <taxon>Mammalia</taxon>
        <taxon>Eutheria</taxon>
        <taxon>Euarchontoglires</taxon>
        <taxon>Primates</taxon>
        <taxon>Haplorrhini</taxon>
        <taxon>Catarrhini</taxon>
        <taxon>Hominidae</taxon>
        <taxon>Gorilla</taxon>
    </lineage>
</organism>
<comment type="subcellular location">
    <subcellularLocation>
        <location evidence="1 5 6">Nucleus</location>
    </subcellularLocation>
</comment>
<dbReference type="OMA" id="ICFQNEM"/>
<dbReference type="PROSITE" id="PS50071">
    <property type="entry name" value="HOMEOBOX_2"/>
    <property type="match status" value="2"/>
</dbReference>
<dbReference type="eggNOG" id="KOG0849">
    <property type="taxonomic scope" value="Eukaryota"/>
</dbReference>
<dbReference type="SMART" id="SM00389">
    <property type="entry name" value="HOX"/>
    <property type="match status" value="2"/>
</dbReference>
<evidence type="ECO:0000256" key="7">
    <source>
        <dbReference type="SAM" id="MobiDB-lite"/>
    </source>
</evidence>
<evidence type="ECO:0000256" key="3">
    <source>
        <dbReference type="ARBA" id="ARBA00023155"/>
    </source>
</evidence>
<dbReference type="PROSITE" id="PS00027">
    <property type="entry name" value="HOMEOBOX_1"/>
    <property type="match status" value="1"/>
</dbReference>
<feature type="region of interest" description="Disordered" evidence="7">
    <location>
        <begin position="257"/>
        <end position="354"/>
    </location>
</feature>
<dbReference type="Ensembl" id="ENSGGOT00000025751.2">
    <property type="protein sequence ID" value="ENSGGOP00000022183.2"/>
    <property type="gene ID" value="ENSGGOG00000025204.2"/>
</dbReference>
<dbReference type="InterPro" id="IPR009057">
    <property type="entry name" value="Homeodomain-like_sf"/>
</dbReference>
<evidence type="ECO:0000259" key="8">
    <source>
        <dbReference type="PROSITE" id="PS50071"/>
    </source>
</evidence>
<dbReference type="SUPFAM" id="SSF46689">
    <property type="entry name" value="Homeodomain-like"/>
    <property type="match status" value="2"/>
</dbReference>
<dbReference type="GO" id="GO:0000977">
    <property type="term" value="F:RNA polymerase II transcription regulatory region sequence-specific DNA binding"/>
    <property type="evidence" value="ECO:0000318"/>
    <property type="project" value="GO_Central"/>
</dbReference>
<evidence type="ECO:0000256" key="4">
    <source>
        <dbReference type="ARBA" id="ARBA00023242"/>
    </source>
</evidence>
<dbReference type="InterPro" id="IPR017970">
    <property type="entry name" value="Homeobox_CS"/>
</dbReference>
<dbReference type="InterPro" id="IPR051306">
    <property type="entry name" value="Homeobox_regulator"/>
</dbReference>
<dbReference type="GeneTree" id="ENSGT00940000154537"/>
<evidence type="ECO:0000256" key="1">
    <source>
        <dbReference type="ARBA" id="ARBA00004123"/>
    </source>
</evidence>
<proteinExistence type="predicted"/>
<keyword evidence="2 5" id="KW-0238">DNA-binding</keyword>
<dbReference type="InterPro" id="IPR001356">
    <property type="entry name" value="HD"/>
</dbReference>
<protein>
    <recommendedName>
        <fullName evidence="8">Homeobox domain-containing protein</fullName>
    </recommendedName>
</protein>
<feature type="domain" description="Homeobox" evidence="8">
    <location>
        <begin position="118"/>
        <end position="161"/>
    </location>
</feature>
<evidence type="ECO:0000313" key="10">
    <source>
        <dbReference type="Proteomes" id="UP000001519"/>
    </source>
</evidence>
<dbReference type="CDD" id="cd00086">
    <property type="entry name" value="homeodomain"/>
    <property type="match status" value="2"/>
</dbReference>
<accession>G3S285</accession>
<reference evidence="9" key="1">
    <citation type="journal article" date="2012" name="Nature">
        <title>Insights into hominid evolution from the gorilla genome sequence.</title>
        <authorList>
            <person name="Scally A."/>
            <person name="Dutheil J.Y."/>
            <person name="Hillier L.W."/>
            <person name="Jordan G.E."/>
            <person name="Goodhead I."/>
            <person name="Herrero J."/>
            <person name="Hobolth A."/>
            <person name="Lappalainen T."/>
            <person name="Mailund T."/>
            <person name="Marques-Bonet T."/>
            <person name="McCarthy S."/>
            <person name="Montgomery S.H."/>
            <person name="Schwalie P.C."/>
            <person name="Tang Y.A."/>
            <person name="Ward M.C."/>
            <person name="Xue Y."/>
            <person name="Yngvadottir B."/>
            <person name="Alkan C."/>
            <person name="Andersen L.N."/>
            <person name="Ayub Q."/>
            <person name="Ball E.V."/>
            <person name="Beal K."/>
            <person name="Bradley B.J."/>
            <person name="Chen Y."/>
            <person name="Clee C.M."/>
            <person name="Fitzgerald S."/>
            <person name="Graves T.A."/>
            <person name="Gu Y."/>
            <person name="Heath P."/>
            <person name="Heger A."/>
            <person name="Karakoc E."/>
            <person name="Kolb-Kokocinski A."/>
            <person name="Laird G.K."/>
            <person name="Lunter G."/>
            <person name="Meader S."/>
            <person name="Mort M."/>
            <person name="Mullikin J.C."/>
            <person name="Munch K."/>
            <person name="O'Connor T.D."/>
            <person name="Phillips A.D."/>
            <person name="Prado-Martinez J."/>
            <person name="Rogers A.S."/>
            <person name="Sajjadian S."/>
            <person name="Schmidt D."/>
            <person name="Shaw K."/>
            <person name="Simpson J.T."/>
            <person name="Stenson P.D."/>
            <person name="Turner D.J."/>
            <person name="Vigilant L."/>
            <person name="Vilella A.J."/>
            <person name="Whitener W."/>
            <person name="Zhu B."/>
            <person name="Cooper D.N."/>
            <person name="de Jong P."/>
            <person name="Dermitzakis E.T."/>
            <person name="Eichler E.E."/>
            <person name="Flicek P."/>
            <person name="Goldman N."/>
            <person name="Mundy N.I."/>
            <person name="Ning Z."/>
            <person name="Odom D.T."/>
            <person name="Ponting C.P."/>
            <person name="Quail M.A."/>
            <person name="Ryder O.A."/>
            <person name="Searle S.M."/>
            <person name="Warren W.C."/>
            <person name="Wilson R.K."/>
            <person name="Schierup M.H."/>
            <person name="Rogers J."/>
            <person name="Tyler-Smith C."/>
            <person name="Durbin R."/>
        </authorList>
    </citation>
    <scope>NUCLEOTIDE SEQUENCE [LARGE SCALE GENOMIC DNA]</scope>
</reference>
<dbReference type="Pfam" id="PF00046">
    <property type="entry name" value="Homeodomain"/>
    <property type="match status" value="2"/>
</dbReference>
<keyword evidence="4 5" id="KW-0539">Nucleus</keyword>
<feature type="DNA-binding region" description="Homeobox" evidence="5">
    <location>
        <begin position="120"/>
        <end position="162"/>
    </location>
</feature>
<reference evidence="9" key="2">
    <citation type="submission" date="2025-08" db="UniProtKB">
        <authorList>
            <consortium name="Ensembl"/>
        </authorList>
    </citation>
    <scope>IDENTIFICATION</scope>
</reference>
<evidence type="ECO:0000256" key="5">
    <source>
        <dbReference type="PROSITE-ProRule" id="PRU00108"/>
    </source>
</evidence>
<feature type="domain" description="Homeobox" evidence="8">
    <location>
        <begin position="44"/>
        <end position="104"/>
    </location>
</feature>
<dbReference type="GO" id="GO:0005634">
    <property type="term" value="C:nucleus"/>
    <property type="evidence" value="ECO:0000318"/>
    <property type="project" value="GO_Central"/>
</dbReference>